<feature type="region of interest" description="Disordered" evidence="1">
    <location>
        <begin position="277"/>
        <end position="299"/>
    </location>
</feature>
<gene>
    <name evidence="3" type="ORF">DFJ66_0135</name>
</gene>
<sequence length="333" mass="34228">MGLPLGFTLLRLVLLVAVTIAAGWALTRPFTTTGPRTRQVVTGAAAAGGVVSLLVADARWLPAPAAAAVLLCVCTPPLLRDRFPGVARCVVAAVVLTAAAAALWFTGPPLAGAHVVLMAGFAGVAWLAVCPPTVVVRVVGIGAGVALLASLAQITVAGHLVTPPSGRPVLARVAVGDAPVDVLVVPHRPGWNLVHTAVPLKVGNSPTALVDAEERPGASGRWVLVWLGEARASLWLERNGTHATMPVDPGKDPWTGPDVRDPEAPEYASAVLASLLTGNPRDQPWPTHPASRRRAPDLSTAEAQSYLRALADAFPGEAPTAAGLAAWTASRAQ</sequence>
<feature type="transmembrane region" description="Helical" evidence="2">
    <location>
        <begin position="62"/>
        <end position="79"/>
    </location>
</feature>
<accession>A0A495WZZ0</accession>
<protein>
    <submittedName>
        <fullName evidence="3">Uncharacterized protein</fullName>
    </submittedName>
</protein>
<name>A0A495WZZ0_9PSEU</name>
<dbReference type="AlphaFoldDB" id="A0A495WZZ0"/>
<organism evidence="3 4">
    <name type="scientific">Saccharothrix variisporea</name>
    <dbReference type="NCBI Taxonomy" id="543527"/>
    <lineage>
        <taxon>Bacteria</taxon>
        <taxon>Bacillati</taxon>
        <taxon>Actinomycetota</taxon>
        <taxon>Actinomycetes</taxon>
        <taxon>Pseudonocardiales</taxon>
        <taxon>Pseudonocardiaceae</taxon>
        <taxon>Saccharothrix</taxon>
    </lineage>
</organism>
<dbReference type="InterPro" id="IPR046206">
    <property type="entry name" value="DUF6239"/>
</dbReference>
<feature type="transmembrane region" description="Helical" evidence="2">
    <location>
        <begin position="86"/>
        <end position="105"/>
    </location>
</feature>
<feature type="transmembrane region" description="Helical" evidence="2">
    <location>
        <begin position="141"/>
        <end position="161"/>
    </location>
</feature>
<feature type="transmembrane region" description="Helical" evidence="2">
    <location>
        <begin position="111"/>
        <end position="129"/>
    </location>
</feature>
<evidence type="ECO:0000256" key="1">
    <source>
        <dbReference type="SAM" id="MobiDB-lite"/>
    </source>
</evidence>
<dbReference type="EMBL" id="RBXR01000001">
    <property type="protein sequence ID" value="RKT66969.1"/>
    <property type="molecule type" value="Genomic_DNA"/>
</dbReference>
<evidence type="ECO:0000313" key="3">
    <source>
        <dbReference type="EMBL" id="RKT66969.1"/>
    </source>
</evidence>
<proteinExistence type="predicted"/>
<reference evidence="3 4" key="1">
    <citation type="submission" date="2018-10" db="EMBL/GenBank/DDBJ databases">
        <title>Sequencing the genomes of 1000 actinobacteria strains.</title>
        <authorList>
            <person name="Klenk H.-P."/>
        </authorList>
    </citation>
    <scope>NUCLEOTIDE SEQUENCE [LARGE SCALE GENOMIC DNA]</scope>
    <source>
        <strain evidence="3 4">DSM 43911</strain>
    </source>
</reference>
<keyword evidence="4" id="KW-1185">Reference proteome</keyword>
<evidence type="ECO:0000256" key="2">
    <source>
        <dbReference type="SAM" id="Phobius"/>
    </source>
</evidence>
<evidence type="ECO:0000313" key="4">
    <source>
        <dbReference type="Proteomes" id="UP000272729"/>
    </source>
</evidence>
<dbReference type="Proteomes" id="UP000272729">
    <property type="component" value="Unassembled WGS sequence"/>
</dbReference>
<keyword evidence="2" id="KW-0812">Transmembrane</keyword>
<keyword evidence="2" id="KW-0472">Membrane</keyword>
<keyword evidence="2" id="KW-1133">Transmembrane helix</keyword>
<dbReference type="Pfam" id="PF19752">
    <property type="entry name" value="DUF6239"/>
    <property type="match status" value="1"/>
</dbReference>
<feature type="transmembrane region" description="Helical" evidence="2">
    <location>
        <begin position="6"/>
        <end position="27"/>
    </location>
</feature>
<comment type="caution">
    <text evidence="3">The sequence shown here is derived from an EMBL/GenBank/DDBJ whole genome shotgun (WGS) entry which is preliminary data.</text>
</comment>
<feature type="transmembrane region" description="Helical" evidence="2">
    <location>
        <begin position="39"/>
        <end position="56"/>
    </location>
</feature>